<dbReference type="PANTHER" id="PTHR43401:SF2">
    <property type="entry name" value="L-THREONINE 3-DEHYDROGENASE"/>
    <property type="match status" value="1"/>
</dbReference>
<dbReference type="SUPFAM" id="SSF51735">
    <property type="entry name" value="NAD(P)-binding Rossmann-fold domains"/>
    <property type="match status" value="1"/>
</dbReference>
<keyword evidence="4" id="KW-0560">Oxidoreductase</keyword>
<dbReference type="Gene3D" id="3.40.50.720">
    <property type="entry name" value="NAD(P)-binding Rossmann-like Domain"/>
    <property type="match status" value="1"/>
</dbReference>
<sequence>MSKQIPPTQHAVQFVGVKEAIVNPAKPMYEVGPKQILVEVEACGICFSDIKLINAFDHHPRKSEVVAGLTDAELAEIPSYQPGSLPVVPGHEPVGTVVRVGEQVTDVKVGDRFLIQTDYRHLPTAASNAAFGYNFDGALQQYVVMDERVITDPVTGESFLIPVSDAPSASAVALIEPWACVQAAYHWTERQQLKAGGQLLLVVGAGQQVDGVEELVADSAPGAVTAVGADYPGATTAASLEELGEQKFDDIIYFGANPDVIEQLETMLPAKGILNVVLGGERISRPTKVDVGRIHYDLIRYTGTRGNSAADGYRRIPATPQIRPGNKVAIVGAAGPMGLMHSMLTVVSGVPDITMDAVDVDDARLARLEEVVAPAAIKHQVPATFRNSKEQPLVPGYDYVAVMVPAPFLVAQAVEIAAPGAIVNAFAGFPIGTSVELDTDKMVGDGIYMTGTSGSRIVDMVQIKQKLEAGIIDTNVSLWAVSGIAGVSEALSMVENRTSGGKIMVYPQLGELGVVKLSEMAEVLPEVAAEMVDGNWTRAAEKMLLQVAR</sequence>
<keyword evidence="2" id="KW-0479">Metal-binding</keyword>
<evidence type="ECO:0000256" key="1">
    <source>
        <dbReference type="ARBA" id="ARBA00001947"/>
    </source>
</evidence>
<dbReference type="InterPro" id="IPR011032">
    <property type="entry name" value="GroES-like_sf"/>
</dbReference>
<evidence type="ECO:0000256" key="4">
    <source>
        <dbReference type="ARBA" id="ARBA00023002"/>
    </source>
</evidence>
<keyword evidence="3" id="KW-0862">Zinc</keyword>
<dbReference type="RefSeq" id="WP_350258707.1">
    <property type="nucleotide sequence ID" value="NZ_CP138335.1"/>
</dbReference>
<dbReference type="Gene3D" id="3.90.180.10">
    <property type="entry name" value="Medium-chain alcohol dehydrogenases, catalytic domain"/>
    <property type="match status" value="2"/>
</dbReference>
<dbReference type="EMBL" id="CP138335">
    <property type="protein sequence ID" value="XBW08507.1"/>
    <property type="molecule type" value="Genomic_DNA"/>
</dbReference>
<dbReference type="InterPro" id="IPR002328">
    <property type="entry name" value="ADH_Zn_CS"/>
</dbReference>
<evidence type="ECO:0000256" key="3">
    <source>
        <dbReference type="ARBA" id="ARBA00022833"/>
    </source>
</evidence>
<dbReference type="GO" id="GO:0016491">
    <property type="term" value="F:oxidoreductase activity"/>
    <property type="evidence" value="ECO:0007669"/>
    <property type="project" value="UniProtKB-KW"/>
</dbReference>
<protein>
    <submittedName>
        <fullName evidence="6">Alcohol dehydrogenase catalytic domain-containing protein</fullName>
    </submittedName>
</protein>
<dbReference type="SUPFAM" id="SSF50129">
    <property type="entry name" value="GroES-like"/>
    <property type="match status" value="1"/>
</dbReference>
<dbReference type="PANTHER" id="PTHR43401">
    <property type="entry name" value="L-THREONINE 3-DEHYDROGENASE"/>
    <property type="match status" value="1"/>
</dbReference>
<reference evidence="6" key="1">
    <citation type="submission" date="2023-11" db="EMBL/GenBank/DDBJ databases">
        <title>Scrofimicrobium hongkongense sp. nov., isolated from a patient with peritonitis.</title>
        <authorList>
            <person name="Lao H.Y."/>
            <person name="Wong A.Y.P."/>
            <person name="Ng T.L."/>
            <person name="Wong R.Y.L."/>
            <person name="Yau M.C.Y."/>
            <person name="Lam J.Y.W."/>
            <person name="Siu G.K.H."/>
        </authorList>
    </citation>
    <scope>NUCLEOTIDE SEQUENCE</scope>
    <source>
        <strain evidence="6">R131</strain>
    </source>
</reference>
<evidence type="ECO:0000259" key="5">
    <source>
        <dbReference type="Pfam" id="PF08240"/>
    </source>
</evidence>
<evidence type="ECO:0000313" key="6">
    <source>
        <dbReference type="EMBL" id="XBW08507.1"/>
    </source>
</evidence>
<organism evidence="6">
    <name type="scientific">Scrofimicrobium appendicitidis</name>
    <dbReference type="NCBI Taxonomy" id="3079930"/>
    <lineage>
        <taxon>Bacteria</taxon>
        <taxon>Bacillati</taxon>
        <taxon>Actinomycetota</taxon>
        <taxon>Actinomycetes</taxon>
        <taxon>Actinomycetales</taxon>
        <taxon>Actinomycetaceae</taxon>
        <taxon>Scrofimicrobium</taxon>
    </lineage>
</organism>
<dbReference type="AlphaFoldDB" id="A0AAU7V9K3"/>
<dbReference type="InterPro" id="IPR036291">
    <property type="entry name" value="NAD(P)-bd_dom_sf"/>
</dbReference>
<proteinExistence type="predicted"/>
<dbReference type="Pfam" id="PF08240">
    <property type="entry name" value="ADH_N"/>
    <property type="match status" value="1"/>
</dbReference>
<dbReference type="KEGG" id="sapp:SAC06_02820"/>
<dbReference type="InterPro" id="IPR013154">
    <property type="entry name" value="ADH-like_N"/>
</dbReference>
<dbReference type="PROSITE" id="PS00059">
    <property type="entry name" value="ADH_ZINC"/>
    <property type="match status" value="1"/>
</dbReference>
<feature type="domain" description="Alcohol dehydrogenase-like N-terminal" evidence="5">
    <location>
        <begin position="32"/>
        <end position="149"/>
    </location>
</feature>
<accession>A0AAU7V9K3</accession>
<evidence type="ECO:0000256" key="2">
    <source>
        <dbReference type="ARBA" id="ARBA00022723"/>
    </source>
</evidence>
<comment type="cofactor">
    <cofactor evidence="1">
        <name>Zn(2+)</name>
        <dbReference type="ChEBI" id="CHEBI:29105"/>
    </cofactor>
</comment>
<gene>
    <name evidence="6" type="ORF">SAC06_02820</name>
</gene>
<dbReference type="GO" id="GO:0008270">
    <property type="term" value="F:zinc ion binding"/>
    <property type="evidence" value="ECO:0007669"/>
    <property type="project" value="InterPro"/>
</dbReference>
<dbReference type="InterPro" id="IPR050129">
    <property type="entry name" value="Zn_alcohol_dh"/>
</dbReference>
<name>A0AAU7V9K3_9ACTO</name>